<name>A0A3G8M615_9HYPH</name>
<evidence type="ECO:0000313" key="2">
    <source>
        <dbReference type="EMBL" id="AZG77286.1"/>
    </source>
</evidence>
<protein>
    <submittedName>
        <fullName evidence="2">Dienelactone hydrolase family protein</fullName>
    </submittedName>
</protein>
<dbReference type="Gene3D" id="3.40.50.1820">
    <property type="entry name" value="alpha/beta hydrolase"/>
    <property type="match status" value="1"/>
</dbReference>
<dbReference type="InterPro" id="IPR051049">
    <property type="entry name" value="Dienelactone_hydrolase-like"/>
</dbReference>
<organism evidence="2 3">
    <name type="scientific">Methylocystis rosea</name>
    <dbReference type="NCBI Taxonomy" id="173366"/>
    <lineage>
        <taxon>Bacteria</taxon>
        <taxon>Pseudomonadati</taxon>
        <taxon>Pseudomonadota</taxon>
        <taxon>Alphaproteobacteria</taxon>
        <taxon>Hyphomicrobiales</taxon>
        <taxon>Methylocystaceae</taxon>
        <taxon>Methylocystis</taxon>
    </lineage>
</organism>
<dbReference type="AlphaFoldDB" id="A0A3G8M615"/>
<evidence type="ECO:0000259" key="1">
    <source>
        <dbReference type="Pfam" id="PF01738"/>
    </source>
</evidence>
<accession>A0A3G8M615</accession>
<proteinExistence type="predicted"/>
<dbReference type="GO" id="GO:0016787">
    <property type="term" value="F:hydrolase activity"/>
    <property type="evidence" value="ECO:0007669"/>
    <property type="project" value="UniProtKB-KW"/>
</dbReference>
<gene>
    <name evidence="2" type="ORF">EHO51_11375</name>
</gene>
<keyword evidence="2" id="KW-0378">Hydrolase</keyword>
<dbReference type="KEGG" id="mros:EHO51_11375"/>
<dbReference type="Proteomes" id="UP000273982">
    <property type="component" value="Chromosome"/>
</dbReference>
<dbReference type="InterPro" id="IPR002925">
    <property type="entry name" value="Dienelactn_hydro"/>
</dbReference>
<reference evidence="2 3" key="1">
    <citation type="submission" date="2018-11" db="EMBL/GenBank/DDBJ databases">
        <title>Genome squencing of methanotrophic bacteria isolated from alkaline groundwater in Korea.</title>
        <authorList>
            <person name="Nguyen L.N."/>
        </authorList>
    </citation>
    <scope>NUCLEOTIDE SEQUENCE [LARGE SCALE GENOMIC DNA]</scope>
    <source>
        <strain evidence="2 3">GW6</strain>
    </source>
</reference>
<dbReference type="SUPFAM" id="SSF53474">
    <property type="entry name" value="alpha/beta-Hydrolases"/>
    <property type="match status" value="1"/>
</dbReference>
<sequence length="265" mass="28434">MTPPVNNQARFAHAARAPAPSAIATDAEGLEAGMTTLPGGAPAYLARPLAGANFPIILVAQEIFGLHEHIRDVVRRFAKLGFVAIAPDFIIRYGDPQEAPDIEAIRAIVAKVPDAETMATFDQALAYAAARGGDAKRAAITGFCWGGRIAWLYAAHNPQLLACIPWYGRLDGPHTPAQPRWPIDIAGELKTPTLGLYGGADPSIPAELIETMRERLKTAQAPAEIIVYADAPHAFFADYRDSYRPDAASDAWERALAFLRAKGVG</sequence>
<dbReference type="EMBL" id="CP034086">
    <property type="protein sequence ID" value="AZG77286.1"/>
    <property type="molecule type" value="Genomic_DNA"/>
</dbReference>
<dbReference type="PANTHER" id="PTHR46623:SF6">
    <property type="entry name" value="ALPHA_BETA-HYDROLASES SUPERFAMILY PROTEIN"/>
    <property type="match status" value="1"/>
</dbReference>
<feature type="domain" description="Dienelactone hydrolase" evidence="1">
    <location>
        <begin position="43"/>
        <end position="261"/>
    </location>
</feature>
<evidence type="ECO:0000313" key="3">
    <source>
        <dbReference type="Proteomes" id="UP000273982"/>
    </source>
</evidence>
<dbReference type="PANTHER" id="PTHR46623">
    <property type="entry name" value="CARBOXYMETHYLENEBUTENOLIDASE-RELATED"/>
    <property type="match status" value="1"/>
</dbReference>
<dbReference type="RefSeq" id="WP_124738996.1">
    <property type="nucleotide sequence ID" value="NZ_CP034086.1"/>
</dbReference>
<dbReference type="Pfam" id="PF01738">
    <property type="entry name" value="DLH"/>
    <property type="match status" value="1"/>
</dbReference>
<dbReference type="InterPro" id="IPR029058">
    <property type="entry name" value="AB_hydrolase_fold"/>
</dbReference>